<accession>A0A699JYI5</accession>
<dbReference type="AlphaFoldDB" id="A0A699JYI5"/>
<feature type="compositionally biased region" description="Low complexity" evidence="1">
    <location>
        <begin position="100"/>
        <end position="111"/>
    </location>
</feature>
<evidence type="ECO:0000256" key="1">
    <source>
        <dbReference type="SAM" id="MobiDB-lite"/>
    </source>
</evidence>
<comment type="caution">
    <text evidence="2">The sequence shown here is derived from an EMBL/GenBank/DDBJ whole genome shotgun (WGS) entry which is preliminary data.</text>
</comment>
<sequence>MAISVISVSPDSSEESVGTSAARVILFSTIPTTIPDTTPIVTSPATHIDTTLIPAEIPTVLPIISPSLDYTPAFNTESNPFEDPSLDRIPPLPATLPFLSSTDDSSNSDTPDTPPSPPM</sequence>
<feature type="region of interest" description="Disordered" evidence="1">
    <location>
        <begin position="72"/>
        <end position="119"/>
    </location>
</feature>
<reference evidence="2" key="1">
    <citation type="journal article" date="2019" name="Sci. Rep.">
        <title>Draft genome of Tanacetum cinerariifolium, the natural source of mosquito coil.</title>
        <authorList>
            <person name="Yamashiro T."/>
            <person name="Shiraishi A."/>
            <person name="Satake H."/>
            <person name="Nakayama K."/>
        </authorList>
    </citation>
    <scope>NUCLEOTIDE SEQUENCE</scope>
</reference>
<proteinExistence type="predicted"/>
<evidence type="ECO:0000313" key="2">
    <source>
        <dbReference type="EMBL" id="GFA60307.1"/>
    </source>
</evidence>
<gene>
    <name evidence="2" type="ORF">Tci_632279</name>
</gene>
<organism evidence="2">
    <name type="scientific">Tanacetum cinerariifolium</name>
    <name type="common">Dalmatian daisy</name>
    <name type="synonym">Chrysanthemum cinerariifolium</name>
    <dbReference type="NCBI Taxonomy" id="118510"/>
    <lineage>
        <taxon>Eukaryota</taxon>
        <taxon>Viridiplantae</taxon>
        <taxon>Streptophyta</taxon>
        <taxon>Embryophyta</taxon>
        <taxon>Tracheophyta</taxon>
        <taxon>Spermatophyta</taxon>
        <taxon>Magnoliopsida</taxon>
        <taxon>eudicotyledons</taxon>
        <taxon>Gunneridae</taxon>
        <taxon>Pentapetalae</taxon>
        <taxon>asterids</taxon>
        <taxon>campanulids</taxon>
        <taxon>Asterales</taxon>
        <taxon>Asteraceae</taxon>
        <taxon>Asteroideae</taxon>
        <taxon>Anthemideae</taxon>
        <taxon>Anthemidinae</taxon>
        <taxon>Tanacetum</taxon>
    </lineage>
</organism>
<feature type="non-terminal residue" evidence="2">
    <location>
        <position position="119"/>
    </location>
</feature>
<name>A0A699JYI5_TANCI</name>
<protein>
    <submittedName>
        <fullName evidence="2">Uncharacterized protein</fullName>
    </submittedName>
</protein>
<dbReference type="EMBL" id="BKCJ010453392">
    <property type="protein sequence ID" value="GFA60307.1"/>
    <property type="molecule type" value="Genomic_DNA"/>
</dbReference>